<evidence type="ECO:0008006" key="3">
    <source>
        <dbReference type="Google" id="ProtNLM"/>
    </source>
</evidence>
<evidence type="ECO:0000313" key="1">
    <source>
        <dbReference type="EMBL" id="PCI77178.1"/>
    </source>
</evidence>
<gene>
    <name evidence="1" type="ORF">COB21_03325</name>
</gene>
<dbReference type="InterPro" id="IPR029044">
    <property type="entry name" value="Nucleotide-diphossugar_trans"/>
</dbReference>
<dbReference type="Proteomes" id="UP000218775">
    <property type="component" value="Unassembled WGS sequence"/>
</dbReference>
<dbReference type="Gene3D" id="3.90.550.10">
    <property type="entry name" value="Spore Coat Polysaccharide Biosynthesis Protein SpsA, Chain A"/>
    <property type="match status" value="1"/>
</dbReference>
<organism evidence="1 2">
    <name type="scientific">Aerophobetes bacterium</name>
    <dbReference type="NCBI Taxonomy" id="2030807"/>
    <lineage>
        <taxon>Bacteria</taxon>
        <taxon>Candidatus Aerophobota</taxon>
    </lineage>
</organism>
<accession>A0A2A4X3G5</accession>
<evidence type="ECO:0000313" key="2">
    <source>
        <dbReference type="Proteomes" id="UP000218775"/>
    </source>
</evidence>
<protein>
    <recommendedName>
        <fullName evidence="3">Glycosyl transferase</fullName>
    </recommendedName>
</protein>
<sequence>MDKKIISLNFSPPTKSLDQGIITGCDYKQEWMLKWWLYHAKKNSRLPLSVIDFGMSKSAKIFLQSRVHIIDGSKALNPFLKPSSYIFPSNWPENWKQDATSQRPFYFAKILATQLSPYTQSLWVDVDCKIIENPIGAFAYIDEAQGLSMALDDPQTALRWKKENLIRPVSIAYQAGVIAFNKNSPLMEKWRSLCINLYNKEYSEQTALSNHLLENNLCINTMPSFFNHLRPQENIRASIAHYGGQWHKLCLLREITNFQC</sequence>
<dbReference type="SUPFAM" id="SSF53448">
    <property type="entry name" value="Nucleotide-diphospho-sugar transferases"/>
    <property type="match status" value="1"/>
</dbReference>
<dbReference type="AlphaFoldDB" id="A0A2A4X3G5"/>
<reference evidence="2" key="1">
    <citation type="submission" date="2017-08" db="EMBL/GenBank/DDBJ databases">
        <title>A dynamic microbial community with high functional redundancy inhabits the cold, oxic subseafloor aquifer.</title>
        <authorList>
            <person name="Tully B.J."/>
            <person name="Wheat C.G."/>
            <person name="Glazer B.T."/>
            <person name="Huber J.A."/>
        </authorList>
    </citation>
    <scope>NUCLEOTIDE SEQUENCE [LARGE SCALE GENOMIC DNA]</scope>
</reference>
<proteinExistence type="predicted"/>
<name>A0A2A4X3G5_UNCAE</name>
<comment type="caution">
    <text evidence="1">The sequence shown here is derived from an EMBL/GenBank/DDBJ whole genome shotgun (WGS) entry which is preliminary data.</text>
</comment>
<dbReference type="EMBL" id="NVUK01000019">
    <property type="protein sequence ID" value="PCI77178.1"/>
    <property type="molecule type" value="Genomic_DNA"/>
</dbReference>